<dbReference type="EMBL" id="CP087977">
    <property type="protein sequence ID" value="UUZ44270.1"/>
    <property type="molecule type" value="Genomic_DNA"/>
</dbReference>
<evidence type="ECO:0000313" key="1">
    <source>
        <dbReference type="EMBL" id="UUZ44270.1"/>
    </source>
</evidence>
<name>A0AC61U2N0_9MICO</name>
<protein>
    <submittedName>
        <fullName evidence="1">Uncharacterized protein</fullName>
    </submittedName>
</protein>
<dbReference type="Proteomes" id="UP001059663">
    <property type="component" value="Chromosome"/>
</dbReference>
<organism evidence="1 2">
    <name type="scientific">Janibacter limosus</name>
    <dbReference type="NCBI Taxonomy" id="53458"/>
    <lineage>
        <taxon>Bacteria</taxon>
        <taxon>Bacillati</taxon>
        <taxon>Actinomycetota</taxon>
        <taxon>Actinomycetes</taxon>
        <taxon>Micrococcales</taxon>
        <taxon>Intrasporangiaceae</taxon>
        <taxon>Janibacter</taxon>
    </lineage>
</organism>
<reference evidence="1" key="1">
    <citation type="submission" date="2021-11" db="EMBL/GenBank/DDBJ databases">
        <title>Study of the species diversity of bacterial strains isolated from a unique natural object - Shulgan-Tash cave (Bashkiria).</title>
        <authorList>
            <person name="Sazanova A.L."/>
            <person name="Chirak E.R."/>
            <person name="Safronova V.I."/>
        </authorList>
    </citation>
    <scope>NUCLEOTIDE SEQUENCE</scope>
    <source>
        <strain evidence="1">P1</strain>
    </source>
</reference>
<gene>
    <name evidence="1" type="ORF">LP422_17530</name>
</gene>
<sequence>MSIGASAALNVSDKGCPYIDVADARAGAWPAGRYVLLNEDPVVSATLERVDSQWLVKNSDGKIVITQGEAITTRPLPNAIDYQAQAGPCDELFDDGALPSAFSLPAK</sequence>
<evidence type="ECO:0000313" key="2">
    <source>
        <dbReference type="Proteomes" id="UP001059663"/>
    </source>
</evidence>
<proteinExistence type="predicted"/>
<accession>A0AC61U2N0</accession>